<organism evidence="2">
    <name type="scientific">marine sediment metagenome</name>
    <dbReference type="NCBI Taxonomy" id="412755"/>
    <lineage>
        <taxon>unclassified sequences</taxon>
        <taxon>metagenomes</taxon>
        <taxon>ecological metagenomes</taxon>
    </lineage>
</organism>
<proteinExistence type="predicted"/>
<gene>
    <name evidence="2" type="ORF">LCGC14_0273170</name>
</gene>
<comment type="caution">
    <text evidence="2">The sequence shown here is derived from an EMBL/GenBank/DDBJ whole genome shotgun (WGS) entry which is preliminary data.</text>
</comment>
<accession>A0A0F9TY06</accession>
<feature type="region of interest" description="Disordered" evidence="1">
    <location>
        <begin position="171"/>
        <end position="190"/>
    </location>
</feature>
<dbReference type="EMBL" id="LAZR01000153">
    <property type="protein sequence ID" value="KKN85905.1"/>
    <property type="molecule type" value="Genomic_DNA"/>
</dbReference>
<protein>
    <submittedName>
        <fullName evidence="2">Uncharacterized protein</fullName>
    </submittedName>
</protein>
<evidence type="ECO:0000313" key="2">
    <source>
        <dbReference type="EMBL" id="KKN85905.1"/>
    </source>
</evidence>
<reference evidence="2" key="1">
    <citation type="journal article" date="2015" name="Nature">
        <title>Complex archaea that bridge the gap between prokaryotes and eukaryotes.</title>
        <authorList>
            <person name="Spang A."/>
            <person name="Saw J.H."/>
            <person name="Jorgensen S.L."/>
            <person name="Zaremba-Niedzwiedzka K."/>
            <person name="Martijn J."/>
            <person name="Lind A.E."/>
            <person name="van Eijk R."/>
            <person name="Schleper C."/>
            <person name="Guy L."/>
            <person name="Ettema T.J."/>
        </authorList>
    </citation>
    <scope>NUCLEOTIDE SEQUENCE</scope>
</reference>
<sequence>MRALFVVAEGYKGENSGCELETHNGVATHTQDNQGPLVRLQIGYRDAGSLMRWLWMVFPDAEANVIGCRCACGKLATVNLHLLGDKPSGHWCDDCVPEDKREEFEENKARGAHPHEKRATEEAVRYYLRSAYGYTVEEVADAIREHPYTIASAAGKGMSVEECAVDINRRRTRPSPRVQLEEAAAEKAAE</sequence>
<evidence type="ECO:0000256" key="1">
    <source>
        <dbReference type="SAM" id="MobiDB-lite"/>
    </source>
</evidence>
<name>A0A0F9TY06_9ZZZZ</name>
<dbReference type="AlphaFoldDB" id="A0A0F9TY06"/>